<evidence type="ECO:0000259" key="3">
    <source>
        <dbReference type="PROSITE" id="PS51736"/>
    </source>
</evidence>
<evidence type="ECO:0000313" key="5">
    <source>
        <dbReference type="EMBL" id="GHO82403.1"/>
    </source>
</evidence>
<dbReference type="PANTHER" id="PTHR30461">
    <property type="entry name" value="DNA-INVERTASE FROM LAMBDOID PROPHAGE"/>
    <property type="match status" value="1"/>
</dbReference>
<dbReference type="InterPro" id="IPR025827">
    <property type="entry name" value="Zn_ribbon_recom_dom"/>
</dbReference>
<dbReference type="Pfam" id="PF13408">
    <property type="entry name" value="Zn_ribbon_recom"/>
    <property type="match status" value="1"/>
</dbReference>
<dbReference type="PROSITE" id="PS51737">
    <property type="entry name" value="RECOMBINASE_DNA_BIND"/>
    <property type="match status" value="1"/>
</dbReference>
<accession>A0ABQ3V9Q7</accession>
<dbReference type="InterPro" id="IPR006119">
    <property type="entry name" value="Resolv_N"/>
</dbReference>
<feature type="region of interest" description="Disordered" evidence="2">
    <location>
        <begin position="524"/>
        <end position="547"/>
    </location>
</feature>
<dbReference type="Gene3D" id="3.90.1750.20">
    <property type="entry name" value="Putative Large Serine Recombinase, Chain B, Domain 2"/>
    <property type="match status" value="1"/>
</dbReference>
<dbReference type="PANTHER" id="PTHR30461:SF23">
    <property type="entry name" value="DNA RECOMBINASE-RELATED"/>
    <property type="match status" value="1"/>
</dbReference>
<gene>
    <name evidence="5" type="ORF">KSZ_04090</name>
</gene>
<dbReference type="Gene3D" id="3.40.50.1390">
    <property type="entry name" value="Resolvase, N-terminal catalytic domain"/>
    <property type="match status" value="1"/>
</dbReference>
<evidence type="ECO:0000256" key="1">
    <source>
        <dbReference type="SAM" id="Coils"/>
    </source>
</evidence>
<dbReference type="InterPro" id="IPR038109">
    <property type="entry name" value="DNA_bind_recomb_sf"/>
</dbReference>
<dbReference type="InterPro" id="IPR036162">
    <property type="entry name" value="Resolvase-like_N_sf"/>
</dbReference>
<dbReference type="InterPro" id="IPR050639">
    <property type="entry name" value="SSR_resolvase"/>
</dbReference>
<keyword evidence="1" id="KW-0175">Coiled coil</keyword>
<dbReference type="Pfam" id="PF07508">
    <property type="entry name" value="Recombinase"/>
    <property type="match status" value="1"/>
</dbReference>
<reference evidence="5 6" key="1">
    <citation type="journal article" date="2021" name="Int. J. Syst. Evol. Microbiol.">
        <title>Reticulibacter mediterranei gen. nov., sp. nov., within the new family Reticulibacteraceae fam. nov., and Ktedonospora formicarum gen. nov., sp. nov., Ktedonobacter robiniae sp. nov., Dictyobacter formicarum sp. nov. and Dictyobacter arantiisoli sp. nov., belonging to the class Ktedonobacteria.</title>
        <authorList>
            <person name="Yabe S."/>
            <person name="Zheng Y."/>
            <person name="Wang C.M."/>
            <person name="Sakai Y."/>
            <person name="Abe K."/>
            <person name="Yokota A."/>
            <person name="Donadio S."/>
            <person name="Cavaletti L."/>
            <person name="Monciardini P."/>
        </authorList>
    </citation>
    <scope>NUCLEOTIDE SEQUENCE [LARGE SCALE GENOMIC DNA]</scope>
    <source>
        <strain evidence="5 6">SOSP1-9</strain>
    </source>
</reference>
<evidence type="ECO:0000256" key="2">
    <source>
        <dbReference type="SAM" id="MobiDB-lite"/>
    </source>
</evidence>
<organism evidence="5 6">
    <name type="scientific">Dictyobacter formicarum</name>
    <dbReference type="NCBI Taxonomy" id="2778368"/>
    <lineage>
        <taxon>Bacteria</taxon>
        <taxon>Bacillati</taxon>
        <taxon>Chloroflexota</taxon>
        <taxon>Ktedonobacteria</taxon>
        <taxon>Ktedonobacterales</taxon>
        <taxon>Dictyobacteraceae</taxon>
        <taxon>Dictyobacter</taxon>
    </lineage>
</organism>
<evidence type="ECO:0000259" key="4">
    <source>
        <dbReference type="PROSITE" id="PS51737"/>
    </source>
</evidence>
<protein>
    <submittedName>
        <fullName evidence="5">DNA recombinase</fullName>
    </submittedName>
</protein>
<feature type="coiled-coil region" evidence="1">
    <location>
        <begin position="447"/>
        <end position="474"/>
    </location>
</feature>
<feature type="domain" description="Resolvase/invertase-type recombinase catalytic" evidence="3">
    <location>
        <begin position="5"/>
        <end position="152"/>
    </location>
</feature>
<dbReference type="RefSeq" id="WP_201360084.1">
    <property type="nucleotide sequence ID" value="NZ_BNJJ01000001.1"/>
</dbReference>
<dbReference type="CDD" id="cd00338">
    <property type="entry name" value="Ser_Recombinase"/>
    <property type="match status" value="1"/>
</dbReference>
<dbReference type="Pfam" id="PF00239">
    <property type="entry name" value="Resolvase"/>
    <property type="match status" value="1"/>
</dbReference>
<dbReference type="PROSITE" id="PS51736">
    <property type="entry name" value="RECOMBINASES_3"/>
    <property type="match status" value="1"/>
</dbReference>
<proteinExistence type="predicted"/>
<dbReference type="SUPFAM" id="SSF53041">
    <property type="entry name" value="Resolvase-like"/>
    <property type="match status" value="1"/>
</dbReference>
<feature type="domain" description="Recombinase" evidence="4">
    <location>
        <begin position="161"/>
        <end position="306"/>
    </location>
</feature>
<dbReference type="EMBL" id="BNJJ01000001">
    <property type="protein sequence ID" value="GHO82403.1"/>
    <property type="molecule type" value="Genomic_DNA"/>
</dbReference>
<evidence type="ECO:0000313" key="6">
    <source>
        <dbReference type="Proteomes" id="UP000635565"/>
    </source>
</evidence>
<sequence>MNDLQVAIYARVSCEQQSEARTIESQVSELRAYVHTQGLSLPKEHEFIDNGYSGATLIRPALERLRDVAAAGGIDRLYVLCPDRFARNYAHQVLLLEEFLRAGVEVNFLNREVGQTPEDHLLLQVQGMISEYERAKIMERSRRGKRHAAQVGMVSVLSAAPYGYRYIGKHEGAGEARFDILLEEARVVRQIFSWVGHDRCSIGEVCRRLTVAKEQTRTGKTVWDRKTVCDMLKNPAYKGMAAFGKTSVEPLRPRLRAQRGRLMQPKRAVSTQEVSPEQWMSIPVPALISEDLFESVQEQLQENRQRARIGKRGARYLLQGLLVCGCCGYAYYGKAISPAARKGHERAYAYYRCIGSDAYRFGGERLCWNKQLRTDLVDEAVWLEVCRLLVDPTRLAHEYRQQVQTAQVAPELKGLQTNLGRLRQGIARLIDSYAEGVIDKTEFDPRITRMRERVRQLEEQVQQIQDQESLEQELQVIIGRLETFSTKVNQGLHNADWLTRREMIRTLVKRVEIDQEKVNVVFRISPNTPSNPSDSRPQNLQHCRRRDQPTIGKHCAAWDGGSYWGKIQ</sequence>
<name>A0ABQ3V9Q7_9CHLR</name>
<dbReference type="Proteomes" id="UP000635565">
    <property type="component" value="Unassembled WGS sequence"/>
</dbReference>
<dbReference type="SMART" id="SM00857">
    <property type="entry name" value="Resolvase"/>
    <property type="match status" value="1"/>
</dbReference>
<comment type="caution">
    <text evidence="5">The sequence shown here is derived from an EMBL/GenBank/DDBJ whole genome shotgun (WGS) entry which is preliminary data.</text>
</comment>
<dbReference type="InterPro" id="IPR011109">
    <property type="entry name" value="DNA_bind_recombinase_dom"/>
</dbReference>
<feature type="compositionally biased region" description="Polar residues" evidence="2">
    <location>
        <begin position="525"/>
        <end position="541"/>
    </location>
</feature>
<keyword evidence="6" id="KW-1185">Reference proteome</keyword>